<evidence type="ECO:0000256" key="4">
    <source>
        <dbReference type="ARBA" id="ARBA00023239"/>
    </source>
</evidence>
<dbReference type="EMBL" id="FOHS01000001">
    <property type="protein sequence ID" value="SES73316.1"/>
    <property type="molecule type" value="Genomic_DNA"/>
</dbReference>
<dbReference type="SUPFAM" id="SSF55248">
    <property type="entry name" value="PCD-like"/>
    <property type="match status" value="1"/>
</dbReference>
<organism evidence="5 6">
    <name type="scientific">Hymenobacter actinosclerus</name>
    <dbReference type="NCBI Taxonomy" id="82805"/>
    <lineage>
        <taxon>Bacteria</taxon>
        <taxon>Pseudomonadati</taxon>
        <taxon>Bacteroidota</taxon>
        <taxon>Cytophagia</taxon>
        <taxon>Cytophagales</taxon>
        <taxon>Hymenobacteraceae</taxon>
        <taxon>Hymenobacter</taxon>
    </lineage>
</organism>
<dbReference type="Pfam" id="PF01329">
    <property type="entry name" value="Pterin_4a"/>
    <property type="match status" value="1"/>
</dbReference>
<gene>
    <name evidence="5" type="ORF">SAMN04487998_0114</name>
</gene>
<dbReference type="GO" id="GO:0006729">
    <property type="term" value="P:tetrahydrobiopterin biosynthetic process"/>
    <property type="evidence" value="ECO:0007669"/>
    <property type="project" value="InterPro"/>
</dbReference>
<comment type="similarity">
    <text evidence="2">Belongs to the pterin-4-alpha-carbinolamine dehydratase family.</text>
</comment>
<name>A0A1H9YVS8_9BACT</name>
<sequence length="89" mass="10296">MLPFAMWIEQDNALCNMFRFKDFKVAFSFMSDVAEEAEFQDHHPWWSNEYNTVSFRLRTHDAGNTITAKDRKLAAAIDKLAAEYGGEEA</sequence>
<keyword evidence="6" id="KW-1185">Reference proteome</keyword>
<evidence type="ECO:0000313" key="6">
    <source>
        <dbReference type="Proteomes" id="UP000198697"/>
    </source>
</evidence>
<protein>
    <recommendedName>
        <fullName evidence="3">4a-hydroxytetrahydrobiopterin dehydratase</fullName>
        <ecNumber evidence="3">4.2.1.96</ecNumber>
    </recommendedName>
</protein>
<comment type="catalytic activity">
    <reaction evidence="1">
        <text>(4aS,6R)-4a-hydroxy-L-erythro-5,6,7,8-tetrahydrobiopterin = (6R)-L-erythro-6,7-dihydrobiopterin + H2O</text>
        <dbReference type="Rhea" id="RHEA:11920"/>
        <dbReference type="ChEBI" id="CHEBI:15377"/>
        <dbReference type="ChEBI" id="CHEBI:15642"/>
        <dbReference type="ChEBI" id="CHEBI:43120"/>
        <dbReference type="EC" id="4.2.1.96"/>
    </reaction>
</comment>
<evidence type="ECO:0000256" key="1">
    <source>
        <dbReference type="ARBA" id="ARBA00001554"/>
    </source>
</evidence>
<dbReference type="AlphaFoldDB" id="A0A1H9YVS8"/>
<accession>A0A1H9YVS8</accession>
<evidence type="ECO:0000256" key="2">
    <source>
        <dbReference type="ARBA" id="ARBA00006472"/>
    </source>
</evidence>
<dbReference type="STRING" id="82805.SAMN04487998_0114"/>
<reference evidence="6" key="1">
    <citation type="submission" date="2016-10" db="EMBL/GenBank/DDBJ databases">
        <authorList>
            <person name="Varghese N."/>
            <person name="Submissions S."/>
        </authorList>
    </citation>
    <scope>NUCLEOTIDE SEQUENCE [LARGE SCALE GENOMIC DNA]</scope>
    <source>
        <strain evidence="6">DSM 15310</strain>
    </source>
</reference>
<keyword evidence="4" id="KW-0456">Lyase</keyword>
<dbReference type="GO" id="GO:0008124">
    <property type="term" value="F:4-alpha-hydroxytetrahydrobiopterin dehydratase activity"/>
    <property type="evidence" value="ECO:0007669"/>
    <property type="project" value="UniProtKB-EC"/>
</dbReference>
<evidence type="ECO:0000313" key="5">
    <source>
        <dbReference type="EMBL" id="SES73316.1"/>
    </source>
</evidence>
<dbReference type="EC" id="4.2.1.96" evidence="3"/>
<dbReference type="PANTHER" id="PTHR12599">
    <property type="entry name" value="PTERIN-4-ALPHA-CARBINOLAMINE DEHYDRATASE"/>
    <property type="match status" value="1"/>
</dbReference>
<proteinExistence type="inferred from homology"/>
<dbReference type="InterPro" id="IPR001533">
    <property type="entry name" value="Pterin_deHydtase"/>
</dbReference>
<dbReference type="Proteomes" id="UP000198697">
    <property type="component" value="Unassembled WGS sequence"/>
</dbReference>
<evidence type="ECO:0000256" key="3">
    <source>
        <dbReference type="ARBA" id="ARBA00013252"/>
    </source>
</evidence>
<dbReference type="InterPro" id="IPR036428">
    <property type="entry name" value="PCD_sf"/>
</dbReference>
<dbReference type="PANTHER" id="PTHR12599:SF0">
    <property type="entry name" value="PTERIN-4-ALPHA-CARBINOLAMINE DEHYDRATASE"/>
    <property type="match status" value="1"/>
</dbReference>
<dbReference type="Gene3D" id="3.30.1360.20">
    <property type="entry name" value="Transcriptional coactivator/pterin dehydratase"/>
    <property type="match status" value="1"/>
</dbReference>